<reference evidence="10 11" key="2">
    <citation type="submission" date="2018-11" db="EMBL/GenBank/DDBJ databases">
        <authorList>
            <consortium name="Pathogen Informatics"/>
        </authorList>
    </citation>
    <scope>NUCLEOTIDE SEQUENCE [LARGE SCALE GENOMIC DNA]</scope>
    <source>
        <strain evidence="10 11">NST_G2</strain>
    </source>
</reference>
<feature type="compositionally biased region" description="Basic and acidic residues" evidence="8">
    <location>
        <begin position="555"/>
        <end position="567"/>
    </location>
</feature>
<dbReference type="InterPro" id="IPR023332">
    <property type="entry name" value="Proteasome_alpha-type"/>
</dbReference>
<evidence type="ECO:0000313" key="12">
    <source>
        <dbReference type="WBParaSite" id="SSLN_0001488701-mRNA-1"/>
    </source>
</evidence>
<dbReference type="PROSITE" id="PS00388">
    <property type="entry name" value="PROTEASOME_ALPHA_1"/>
    <property type="match status" value="1"/>
</dbReference>
<proteinExistence type="inferred from homology"/>
<dbReference type="GO" id="GO:0006511">
    <property type="term" value="P:ubiquitin-dependent protein catabolic process"/>
    <property type="evidence" value="ECO:0007669"/>
    <property type="project" value="InterPro"/>
</dbReference>
<dbReference type="InterPro" id="IPR000426">
    <property type="entry name" value="Proteasome_asu_N"/>
</dbReference>
<dbReference type="CDD" id="cd03749">
    <property type="entry name" value="proteasome_alpha_type_1"/>
    <property type="match status" value="1"/>
</dbReference>
<evidence type="ECO:0000256" key="8">
    <source>
        <dbReference type="SAM" id="MobiDB-lite"/>
    </source>
</evidence>
<evidence type="ECO:0000256" key="5">
    <source>
        <dbReference type="ARBA" id="ARBA00022942"/>
    </source>
</evidence>
<dbReference type="Proteomes" id="UP000275846">
    <property type="component" value="Unassembled WGS sequence"/>
</dbReference>
<keyword evidence="4" id="KW-0963">Cytoplasm</keyword>
<dbReference type="GO" id="GO:0005634">
    <property type="term" value="C:nucleus"/>
    <property type="evidence" value="ECO:0007669"/>
    <property type="project" value="UniProtKB-SubCell"/>
</dbReference>
<gene>
    <name evidence="10" type="ORF">SSLN_LOCUS14345</name>
</gene>
<sequence>MFRNQYDHDVSVWSPQGRIHQIEYAMEAVKQGSAAVALKSKDNCVIVALKRAPSELSSYQEKIIPIDTHVGMAITGLTADGFLLGRSMRRECADNKWAYNEPLPISRLLSKISLKMQVPTQRYGRRPFGVGMLVTGFDAQGPHCPSSNAYDCKAFAVGSRSQSARTYLERHLDQFLDSSLDELIQHGLAALKGCLPTETELSGKNCALAVVGKGLNFTVYDEEMVQPYLDSLAAKAIAVEPTEPPPVAPEPMEEDKPAYVTSTQLYNWQFTAEELAAQRLDCNAAARRRLIPPKESQQLEKHDVGSTAANEVNCLSADEELKIVKRYILIMKALFDTFRDPKLPADVFGFAATYFKRFYLSHSVMDFFPREMMLTALYLACKAADFPLGLQHFTSHIPRNRERYSDFIVNSELFLMEALHYDLWIHTPYRPLCGLIVDLIAYRALRRKLNPQEDMQKEQPGSEADLPSEVDLVASLKADGYELIHTWYQTDLCLTVPPSQFALAVFMQLGRLQPQLGIEEFVRNEVCGCNPLREPPKKTHLDTDDEDVDSDEAEDVGKKKTEDENKKSATVHFTPEQRWSQLSDRLEQINAIVAEFEFISDLAQFGDEEARLESCRNPLYDPLSEEYAAAKERANSLLATLD</sequence>
<dbReference type="PROSITE" id="PS51475">
    <property type="entry name" value="PROTEASOME_ALPHA_2"/>
    <property type="match status" value="1"/>
</dbReference>
<dbReference type="OrthoDB" id="340962at2759"/>
<name>A0A183TCZ7_SCHSO</name>
<organism evidence="12">
    <name type="scientific">Schistocephalus solidus</name>
    <name type="common">Tapeworm</name>
    <dbReference type="NCBI Taxonomy" id="70667"/>
    <lineage>
        <taxon>Eukaryota</taxon>
        <taxon>Metazoa</taxon>
        <taxon>Spiralia</taxon>
        <taxon>Lophotrochozoa</taxon>
        <taxon>Platyhelminthes</taxon>
        <taxon>Cestoda</taxon>
        <taxon>Eucestoda</taxon>
        <taxon>Diphyllobothriidea</taxon>
        <taxon>Diphyllobothriidae</taxon>
        <taxon>Schistocephalus</taxon>
    </lineage>
</organism>
<dbReference type="GO" id="GO:0005737">
    <property type="term" value="C:cytoplasm"/>
    <property type="evidence" value="ECO:0007669"/>
    <property type="project" value="UniProtKB-SubCell"/>
</dbReference>
<feature type="region of interest" description="Disordered" evidence="8">
    <location>
        <begin position="532"/>
        <end position="570"/>
    </location>
</feature>
<keyword evidence="6" id="KW-0539">Nucleus</keyword>
<dbReference type="InterPro" id="IPR035144">
    <property type="entry name" value="Proteasome_alpha1"/>
</dbReference>
<dbReference type="Pfam" id="PF00227">
    <property type="entry name" value="Proteasome"/>
    <property type="match status" value="1"/>
</dbReference>
<reference evidence="12" key="1">
    <citation type="submission" date="2016-06" db="UniProtKB">
        <authorList>
            <consortium name="WormBaseParasite"/>
        </authorList>
    </citation>
    <scope>IDENTIFICATION</scope>
</reference>
<evidence type="ECO:0000256" key="3">
    <source>
        <dbReference type="ARBA" id="ARBA00021331"/>
    </source>
</evidence>
<dbReference type="Gene3D" id="3.60.20.10">
    <property type="entry name" value="Glutamine Phosphoribosylpyrophosphate, subunit 1, domain 1"/>
    <property type="match status" value="1"/>
</dbReference>
<dbReference type="InterPro" id="IPR029055">
    <property type="entry name" value="Ntn_hydrolases_N"/>
</dbReference>
<dbReference type="Pfam" id="PF00134">
    <property type="entry name" value="Cyclin_N"/>
    <property type="match status" value="1"/>
</dbReference>
<dbReference type="CDD" id="cd20524">
    <property type="entry name" value="CYCLIN_CCNH_rpt1"/>
    <property type="match status" value="1"/>
</dbReference>
<evidence type="ECO:0000256" key="6">
    <source>
        <dbReference type="ARBA" id="ARBA00023242"/>
    </source>
</evidence>
<dbReference type="EMBL" id="UYSU01038875">
    <property type="protein sequence ID" value="VDM00731.1"/>
    <property type="molecule type" value="Genomic_DNA"/>
</dbReference>
<keyword evidence="5 7" id="KW-0647">Proteasome</keyword>
<dbReference type="InterPro" id="IPR036915">
    <property type="entry name" value="Cyclin-like_sf"/>
</dbReference>
<evidence type="ECO:0000256" key="1">
    <source>
        <dbReference type="ARBA" id="ARBA00004123"/>
    </source>
</evidence>
<keyword evidence="11" id="KW-1185">Reference proteome</keyword>
<dbReference type="Gene3D" id="1.10.472.10">
    <property type="entry name" value="Cyclin-like"/>
    <property type="match status" value="2"/>
</dbReference>
<comment type="similarity">
    <text evidence="7">Belongs to the peptidase T1A family.</text>
</comment>
<feature type="domain" description="Proteasome alpha-type subunits" evidence="9">
    <location>
        <begin position="6"/>
        <end position="28"/>
    </location>
</feature>
<evidence type="ECO:0000259" key="9">
    <source>
        <dbReference type="PROSITE" id="PS00388"/>
    </source>
</evidence>
<dbReference type="InterPro" id="IPR001353">
    <property type="entry name" value="Proteasome_sua/b"/>
</dbReference>
<dbReference type="SMART" id="SM00948">
    <property type="entry name" value="Proteasome_A_N"/>
    <property type="match status" value="1"/>
</dbReference>
<dbReference type="InterPro" id="IPR050115">
    <property type="entry name" value="Proteasome_alpha"/>
</dbReference>
<evidence type="ECO:0000313" key="11">
    <source>
        <dbReference type="Proteomes" id="UP000275846"/>
    </source>
</evidence>
<dbReference type="WBParaSite" id="SSLN_0001488701-mRNA-1">
    <property type="protein sequence ID" value="SSLN_0001488701-mRNA-1"/>
    <property type="gene ID" value="SSLN_0001488701"/>
</dbReference>
<accession>A0A183TCZ7</accession>
<dbReference type="InterPro" id="IPR006671">
    <property type="entry name" value="Cyclin_N"/>
</dbReference>
<dbReference type="AlphaFoldDB" id="A0A183TCZ7"/>
<evidence type="ECO:0000256" key="2">
    <source>
        <dbReference type="ARBA" id="ARBA00004496"/>
    </source>
</evidence>
<dbReference type="Pfam" id="PF10584">
    <property type="entry name" value="Proteasome_A_N"/>
    <property type="match status" value="1"/>
</dbReference>
<comment type="subcellular location">
    <subcellularLocation>
        <location evidence="2">Cytoplasm</location>
    </subcellularLocation>
    <subcellularLocation>
        <location evidence="1">Nucleus</location>
    </subcellularLocation>
</comment>
<dbReference type="SUPFAM" id="SSF47954">
    <property type="entry name" value="Cyclin-like"/>
    <property type="match status" value="2"/>
</dbReference>
<evidence type="ECO:0000256" key="7">
    <source>
        <dbReference type="PROSITE-ProRule" id="PRU00808"/>
    </source>
</evidence>
<evidence type="ECO:0000256" key="4">
    <source>
        <dbReference type="ARBA" id="ARBA00022490"/>
    </source>
</evidence>
<dbReference type="GO" id="GO:0019773">
    <property type="term" value="C:proteasome core complex, alpha-subunit complex"/>
    <property type="evidence" value="ECO:0007669"/>
    <property type="project" value="UniProtKB-UniRule"/>
</dbReference>
<dbReference type="PANTHER" id="PTHR11599">
    <property type="entry name" value="PROTEASOME SUBUNIT ALPHA/BETA"/>
    <property type="match status" value="1"/>
</dbReference>
<dbReference type="SUPFAM" id="SSF56235">
    <property type="entry name" value="N-terminal nucleophile aminohydrolases (Ntn hydrolases)"/>
    <property type="match status" value="1"/>
</dbReference>
<evidence type="ECO:0000313" key="10">
    <source>
        <dbReference type="EMBL" id="VDM00731.1"/>
    </source>
</evidence>
<dbReference type="FunFam" id="3.60.20.10:FF:000063">
    <property type="entry name" value="Proteasome subunit alpha type"/>
    <property type="match status" value="1"/>
</dbReference>
<protein>
    <recommendedName>
        <fullName evidence="3">Proteasome subunit alpha type-1</fullName>
    </recommendedName>
</protein>
<dbReference type="STRING" id="70667.A0A183TCZ7"/>
<feature type="compositionally biased region" description="Acidic residues" evidence="8">
    <location>
        <begin position="543"/>
        <end position="554"/>
    </location>
</feature>